<organism evidence="1 2">
    <name type="scientific">Methylovulum psychrotolerans</name>
    <dbReference type="NCBI Taxonomy" id="1704499"/>
    <lineage>
        <taxon>Bacteria</taxon>
        <taxon>Pseudomonadati</taxon>
        <taxon>Pseudomonadota</taxon>
        <taxon>Gammaproteobacteria</taxon>
        <taxon>Methylococcales</taxon>
        <taxon>Methylococcaceae</taxon>
        <taxon>Methylovulum</taxon>
    </lineage>
</organism>
<accession>A0A1Z4C3T5</accession>
<evidence type="ECO:0000313" key="1">
    <source>
        <dbReference type="EMBL" id="ASF48193.1"/>
    </source>
</evidence>
<name>A0A1Z4C3T5_9GAMM</name>
<evidence type="ECO:0000313" key="2">
    <source>
        <dbReference type="Proteomes" id="UP000197019"/>
    </source>
</evidence>
<dbReference type="EMBL" id="CP022129">
    <property type="protein sequence ID" value="ASF48193.1"/>
    <property type="molecule type" value="Genomic_DNA"/>
</dbReference>
<dbReference type="Proteomes" id="UP000197019">
    <property type="component" value="Chromosome"/>
</dbReference>
<protein>
    <submittedName>
        <fullName evidence="1">Uncharacterized protein</fullName>
    </submittedName>
</protein>
<reference evidence="1 2" key="1">
    <citation type="submission" date="2017-06" db="EMBL/GenBank/DDBJ databases">
        <title>Genome Sequencing of the methanotroph Methylovulum psychrotolerants str. HV10-M2 isolated from a high-altitude environment.</title>
        <authorList>
            <person name="Mateos-Rivera A."/>
        </authorList>
    </citation>
    <scope>NUCLEOTIDE SEQUENCE [LARGE SCALE GENOMIC DNA]</scope>
    <source>
        <strain evidence="1 2">HV10_M2</strain>
    </source>
</reference>
<gene>
    <name evidence="1" type="ORF">CEK71_20195</name>
</gene>
<dbReference type="KEGG" id="mpsy:CEK71_20195"/>
<sequence length="112" mass="12546">MGGMGVLSFDDEEDVAWAFVGNGYALQVDGFSPSQMTDRQDANNGFQDEFRFLLEPESEAPEAMPQKHDVVMVLITTVVRLAFEIVAIETTSNIPPYTQRYVCNRRADLNLP</sequence>
<proteinExistence type="predicted"/>
<dbReference type="AlphaFoldDB" id="A0A1Z4C3T5"/>
<keyword evidence="2" id="KW-1185">Reference proteome</keyword>